<dbReference type="Proteomes" id="UP001305421">
    <property type="component" value="Chromosome"/>
</dbReference>
<accession>A0ABY9Y8S6</accession>
<feature type="chain" id="PRO_5046723576" evidence="1">
    <location>
        <begin position="28"/>
        <end position="148"/>
    </location>
</feature>
<organism evidence="2 3">
    <name type="scientific">Stenotrophomonas aracearum</name>
    <dbReference type="NCBI Taxonomy" id="3003272"/>
    <lineage>
        <taxon>Bacteria</taxon>
        <taxon>Pseudomonadati</taxon>
        <taxon>Pseudomonadota</taxon>
        <taxon>Gammaproteobacteria</taxon>
        <taxon>Lysobacterales</taxon>
        <taxon>Lysobacteraceae</taxon>
        <taxon>Stenotrophomonas</taxon>
    </lineage>
</organism>
<keyword evidence="1" id="KW-0732">Signal</keyword>
<sequence>MKLHPYRVALSLLLATAILVAAPLVWAKTPPPGGVAAPAAATERPRASNKWRIEFDERAKSDGTVSFRIWPRDGEPMQVDVPVVDGQSENHIAAATRDALKVRLGKGFHVETDDGEDVLVKARHGTGDFGLELLGNTARDVDIKLRRE</sequence>
<gene>
    <name evidence="2" type="ORF">PDM28_10170</name>
</gene>
<dbReference type="EMBL" id="CP115543">
    <property type="protein sequence ID" value="WNH47077.1"/>
    <property type="molecule type" value="Genomic_DNA"/>
</dbReference>
<name>A0ABY9Y8S6_9GAMM</name>
<feature type="signal peptide" evidence="1">
    <location>
        <begin position="1"/>
        <end position="27"/>
    </location>
</feature>
<evidence type="ECO:0000313" key="2">
    <source>
        <dbReference type="EMBL" id="WNH47077.1"/>
    </source>
</evidence>
<keyword evidence="3" id="KW-1185">Reference proteome</keyword>
<proteinExistence type="predicted"/>
<dbReference type="RefSeq" id="WP_311181857.1">
    <property type="nucleotide sequence ID" value="NZ_CP115543.1"/>
</dbReference>
<evidence type="ECO:0000313" key="3">
    <source>
        <dbReference type="Proteomes" id="UP001305421"/>
    </source>
</evidence>
<evidence type="ECO:0000256" key="1">
    <source>
        <dbReference type="SAM" id="SignalP"/>
    </source>
</evidence>
<reference evidence="2 3" key="1">
    <citation type="submission" date="2022-12" db="EMBL/GenBank/DDBJ databases">
        <title>Two new species, Stenotrophomonas aracearum and Stenotrophomonas oahuensis, isolated from Anthurium (Araceae family) in Hawaii.</title>
        <authorList>
            <person name="Chunag S.C."/>
            <person name="Dobhal S."/>
            <person name="Alvarez A."/>
            <person name="Arif M."/>
        </authorList>
    </citation>
    <scope>NUCLEOTIDE SEQUENCE [LARGE SCALE GENOMIC DNA]</scope>
    <source>
        <strain evidence="2 3">A5588</strain>
    </source>
</reference>
<protein>
    <submittedName>
        <fullName evidence="2">Uncharacterized protein</fullName>
    </submittedName>
</protein>